<dbReference type="PANTHER" id="PTHR46014">
    <property type="entry name" value="TETRATRICOPEPTIDE REPEAT PROTEIN 1"/>
    <property type="match status" value="1"/>
</dbReference>
<gene>
    <name evidence="3" type="ORF">Clacol_003855</name>
</gene>
<feature type="region of interest" description="Disordered" evidence="2">
    <location>
        <begin position="93"/>
        <end position="126"/>
    </location>
</feature>
<keyword evidence="4" id="KW-1185">Reference proteome</keyword>
<accession>A0AAV5A4Q3</accession>
<feature type="region of interest" description="Disordered" evidence="2">
    <location>
        <begin position="1"/>
        <end position="49"/>
    </location>
</feature>
<evidence type="ECO:0000313" key="4">
    <source>
        <dbReference type="Proteomes" id="UP001050691"/>
    </source>
</evidence>
<dbReference type="InterPro" id="IPR052769">
    <property type="entry name" value="TPR_domain_protein"/>
</dbReference>
<comment type="caution">
    <text evidence="3">The sequence shown here is derived from an EMBL/GenBank/DDBJ whole genome shotgun (WGS) entry which is preliminary data.</text>
</comment>
<dbReference type="EMBL" id="BPWL01000004">
    <property type="protein sequence ID" value="GJJ09631.1"/>
    <property type="molecule type" value="Genomic_DNA"/>
</dbReference>
<feature type="compositionally biased region" description="Basic and acidic residues" evidence="2">
    <location>
        <begin position="107"/>
        <end position="119"/>
    </location>
</feature>
<feature type="repeat" description="TPR" evidence="1">
    <location>
        <begin position="63"/>
        <end position="96"/>
    </location>
</feature>
<keyword evidence="1" id="KW-0802">TPR repeat</keyword>
<feature type="compositionally biased region" description="Polar residues" evidence="2">
    <location>
        <begin position="1"/>
        <end position="13"/>
    </location>
</feature>
<reference evidence="3" key="1">
    <citation type="submission" date="2021-10" db="EMBL/GenBank/DDBJ databases">
        <title>De novo Genome Assembly of Clathrus columnatus (Basidiomycota, Fungi) Using Illumina and Nanopore Sequence Data.</title>
        <authorList>
            <person name="Ogiso-Tanaka E."/>
            <person name="Itagaki H."/>
            <person name="Hosoya T."/>
            <person name="Hosaka K."/>
        </authorList>
    </citation>
    <scope>NUCLEOTIDE SEQUENCE</scope>
    <source>
        <strain evidence="3">MO-923</strain>
    </source>
</reference>
<dbReference type="InterPro" id="IPR019734">
    <property type="entry name" value="TPR_rpt"/>
</dbReference>
<evidence type="ECO:0008006" key="5">
    <source>
        <dbReference type="Google" id="ProtNLM"/>
    </source>
</evidence>
<dbReference type="SUPFAM" id="SSF48452">
    <property type="entry name" value="TPR-like"/>
    <property type="match status" value="1"/>
</dbReference>
<proteinExistence type="predicted"/>
<dbReference type="InterPro" id="IPR011990">
    <property type="entry name" value="TPR-like_helical_dom_sf"/>
</dbReference>
<dbReference type="PANTHER" id="PTHR46014:SF1">
    <property type="entry name" value="TETRATRICOPEPTIDE REPEAT PROTEIN 1"/>
    <property type="match status" value="1"/>
</dbReference>
<dbReference type="Gene3D" id="1.25.40.10">
    <property type="entry name" value="Tetratricopeptide repeat domain"/>
    <property type="match status" value="1"/>
</dbReference>
<dbReference type="AlphaFoldDB" id="A0AAV5A4Q3"/>
<dbReference type="PROSITE" id="PS50005">
    <property type="entry name" value="TPR"/>
    <property type="match status" value="1"/>
</dbReference>
<sequence>MTSITKLSSNSGQEIEPTEYESVSDDQDSGLDGYMTPNEEFELEQESEDVLDEVKVKEALKEAEDIKSLGSDHFRAGEWHEALQEYRRALALLPPKPSGPSVHNKGKGKEKEGSDHDEALETQPSELEQECAKARAILNGNIGACYVKLVRGVNFYQNIPLLLAYLITNMQGDHKKVVEACTAYDPKYIKVLHRRALSNDALGTWTSLTSAEQDYTSLIDMLPADSSILPEIRNALRNLTPRKEAAQSAEMTEMMGKLKGLGNNILGNFGLSTDNFKFEPNGQGGYSVNFVR</sequence>
<name>A0AAV5A4Q3_9AGAM</name>
<feature type="compositionally biased region" description="Acidic residues" evidence="2">
    <location>
        <begin position="16"/>
        <end position="29"/>
    </location>
</feature>
<evidence type="ECO:0000256" key="1">
    <source>
        <dbReference type="PROSITE-ProRule" id="PRU00339"/>
    </source>
</evidence>
<feature type="compositionally biased region" description="Acidic residues" evidence="2">
    <location>
        <begin position="39"/>
        <end position="49"/>
    </location>
</feature>
<protein>
    <recommendedName>
        <fullName evidence="5">Tetratricopeptide repeat protein 1</fullName>
    </recommendedName>
</protein>
<organism evidence="3 4">
    <name type="scientific">Clathrus columnatus</name>
    <dbReference type="NCBI Taxonomy" id="1419009"/>
    <lineage>
        <taxon>Eukaryota</taxon>
        <taxon>Fungi</taxon>
        <taxon>Dikarya</taxon>
        <taxon>Basidiomycota</taxon>
        <taxon>Agaricomycotina</taxon>
        <taxon>Agaricomycetes</taxon>
        <taxon>Phallomycetidae</taxon>
        <taxon>Phallales</taxon>
        <taxon>Clathraceae</taxon>
        <taxon>Clathrus</taxon>
    </lineage>
</organism>
<evidence type="ECO:0000256" key="2">
    <source>
        <dbReference type="SAM" id="MobiDB-lite"/>
    </source>
</evidence>
<evidence type="ECO:0000313" key="3">
    <source>
        <dbReference type="EMBL" id="GJJ09631.1"/>
    </source>
</evidence>
<dbReference type="Proteomes" id="UP001050691">
    <property type="component" value="Unassembled WGS sequence"/>
</dbReference>